<dbReference type="Pfam" id="PF23603">
    <property type="entry name" value="Ubiquitin_TPR1"/>
    <property type="match status" value="1"/>
</dbReference>
<sequence>MVLKKNRNNGLGGFQVPRCPRSARTRVPFKKPVEDDRSCAFELLASLAGELLKESESSASSNASEVKLLPEERFRNGSCEEKSSENEKHLEIAEADCIIECISANNDVKSEIFKLENKFGNHSDTNRVIEVPNDSEAGRSGFERLSVDDKFSLKDPLKLGVNSPSLVNLNSTAKSPFCGELFPNASFSRHGNDIKLGFIDDDEKFIRCNKVCTKSKAFRPSRCIARKIIRKRLTSKHWKVAPKLKDYEHSRYDKGIKSLSRKRKTYYNFERSQCHTLLKRKKLSDKGSMVTRGGGFISESVSDSPKKVIRGINRSSSAKVRASKDSHVKFSIESFRIPELYVEVPETATVASLKRTVMEAVMNIIGGGVHVGVLVQGKKVRDDNRTLQQTGISCKENIDKLGFVLEPSSSLAFPVVCAGTPSIDSGISVAKQDSSLLTNTGGDLVEINHESASSLADSLSDDKLTKDSGALVSVLDNSVEALAAVPVNQSTGHSELVQRRARRPFTVSEVEALVHAVEEIGTGRWRDVKLRCFENADHRTYVDLKDKWKTLVHTAKISPQQRRGQPVPQELLDRVLAAHAYWSIHQAKHHVKHQTNSVQPLVIM</sequence>
<dbReference type="PANTHER" id="PTHR21717:SF73">
    <property type="entry name" value="TELOMERE-BINDING PROTEIN, PUTATIVE-RELATED"/>
    <property type="match status" value="1"/>
</dbReference>
<accession>A0A2Z6MN66</accession>
<keyword evidence="7" id="KW-1185">Reference proteome</keyword>
<dbReference type="OrthoDB" id="2020981at2759"/>
<dbReference type="Gene3D" id="1.10.246.220">
    <property type="match status" value="1"/>
</dbReference>
<keyword evidence="3" id="KW-0539">Nucleus</keyword>
<dbReference type="PROSITE" id="PS50090">
    <property type="entry name" value="MYB_LIKE"/>
    <property type="match status" value="1"/>
</dbReference>
<dbReference type="GO" id="GO:0005634">
    <property type="term" value="C:nucleus"/>
    <property type="evidence" value="ECO:0007669"/>
    <property type="project" value="UniProtKB-SubCell"/>
</dbReference>
<dbReference type="SMART" id="SM00717">
    <property type="entry name" value="SANT"/>
    <property type="match status" value="1"/>
</dbReference>
<evidence type="ECO:0000259" key="4">
    <source>
        <dbReference type="PROSITE" id="PS50090"/>
    </source>
</evidence>
<reference evidence="7" key="1">
    <citation type="journal article" date="2017" name="Front. Plant Sci.">
        <title>Climate Clever Clovers: New Paradigm to Reduce the Environmental Footprint of Ruminants by Breeding Low Methanogenic Forages Utilizing Haplotype Variation.</title>
        <authorList>
            <person name="Kaur P."/>
            <person name="Appels R."/>
            <person name="Bayer P.E."/>
            <person name="Keeble-Gagnere G."/>
            <person name="Wang J."/>
            <person name="Hirakawa H."/>
            <person name="Shirasawa K."/>
            <person name="Vercoe P."/>
            <person name="Stefanova K."/>
            <person name="Durmic Z."/>
            <person name="Nichols P."/>
            <person name="Revell C."/>
            <person name="Isobe S.N."/>
            <person name="Edwards D."/>
            <person name="Erskine W."/>
        </authorList>
    </citation>
    <scope>NUCLEOTIDE SEQUENCE [LARGE SCALE GENOMIC DNA]</scope>
    <source>
        <strain evidence="7">cv. Daliak</strain>
    </source>
</reference>
<evidence type="ECO:0000313" key="7">
    <source>
        <dbReference type="Proteomes" id="UP000242715"/>
    </source>
</evidence>
<evidence type="ECO:0000256" key="2">
    <source>
        <dbReference type="ARBA" id="ARBA00023125"/>
    </source>
</evidence>
<dbReference type="InterPro" id="IPR001005">
    <property type="entry name" value="SANT/Myb"/>
</dbReference>
<dbReference type="Proteomes" id="UP000242715">
    <property type="component" value="Unassembled WGS sequence"/>
</dbReference>
<organism evidence="6 7">
    <name type="scientific">Trifolium subterraneum</name>
    <name type="common">Subterranean clover</name>
    <dbReference type="NCBI Taxonomy" id="3900"/>
    <lineage>
        <taxon>Eukaryota</taxon>
        <taxon>Viridiplantae</taxon>
        <taxon>Streptophyta</taxon>
        <taxon>Embryophyta</taxon>
        <taxon>Tracheophyta</taxon>
        <taxon>Spermatophyta</taxon>
        <taxon>Magnoliopsida</taxon>
        <taxon>eudicotyledons</taxon>
        <taxon>Gunneridae</taxon>
        <taxon>Pentapetalae</taxon>
        <taxon>rosids</taxon>
        <taxon>fabids</taxon>
        <taxon>Fabales</taxon>
        <taxon>Fabaceae</taxon>
        <taxon>Papilionoideae</taxon>
        <taxon>50 kb inversion clade</taxon>
        <taxon>NPAAA clade</taxon>
        <taxon>Hologalegina</taxon>
        <taxon>IRL clade</taxon>
        <taxon>Trifolieae</taxon>
        <taxon>Trifolium</taxon>
    </lineage>
</organism>
<dbReference type="GO" id="GO:0042162">
    <property type="term" value="F:telomeric DNA binding"/>
    <property type="evidence" value="ECO:0007669"/>
    <property type="project" value="UniProtKB-ARBA"/>
</dbReference>
<feature type="domain" description="Myb-like" evidence="4">
    <location>
        <begin position="497"/>
        <end position="552"/>
    </location>
</feature>
<evidence type="ECO:0000256" key="3">
    <source>
        <dbReference type="ARBA" id="ARBA00023242"/>
    </source>
</evidence>
<gene>
    <name evidence="6" type="ORF">TSUD_212400</name>
</gene>
<dbReference type="AlphaFoldDB" id="A0A2Z6MN66"/>
<dbReference type="EMBL" id="DF973446">
    <property type="protein sequence ID" value="GAU31133.1"/>
    <property type="molecule type" value="Genomic_DNA"/>
</dbReference>
<dbReference type="PANTHER" id="PTHR21717">
    <property type="entry name" value="TELOMERIC REPEAT BINDING PROTEIN"/>
    <property type="match status" value="1"/>
</dbReference>
<evidence type="ECO:0000256" key="1">
    <source>
        <dbReference type="ARBA" id="ARBA00004123"/>
    </source>
</evidence>
<dbReference type="InterPro" id="IPR009057">
    <property type="entry name" value="Homeodomain-like_sf"/>
</dbReference>
<dbReference type="InterPro" id="IPR017930">
    <property type="entry name" value="Myb_dom"/>
</dbReference>
<dbReference type="CDD" id="cd11660">
    <property type="entry name" value="SANT_TRF"/>
    <property type="match status" value="1"/>
</dbReference>
<dbReference type="InterPro" id="IPR031105">
    <property type="entry name" value="TRP_plant"/>
</dbReference>
<evidence type="ECO:0000313" key="6">
    <source>
        <dbReference type="EMBL" id="GAU31133.1"/>
    </source>
</evidence>
<name>A0A2Z6MN66_TRISU</name>
<dbReference type="PROSITE" id="PS51294">
    <property type="entry name" value="HTH_MYB"/>
    <property type="match status" value="1"/>
</dbReference>
<keyword evidence="2" id="KW-0238">DNA-binding</keyword>
<feature type="domain" description="HTH myb-type" evidence="5">
    <location>
        <begin position="498"/>
        <end position="556"/>
    </location>
</feature>
<dbReference type="InterPro" id="IPR057625">
    <property type="entry name" value="TPR1-6-like_ubiquitin"/>
</dbReference>
<comment type="subcellular location">
    <subcellularLocation>
        <location evidence="1">Nucleus</location>
    </subcellularLocation>
</comment>
<dbReference type="SUPFAM" id="SSF46689">
    <property type="entry name" value="Homeodomain-like"/>
    <property type="match status" value="1"/>
</dbReference>
<proteinExistence type="predicted"/>
<evidence type="ECO:0000259" key="5">
    <source>
        <dbReference type="PROSITE" id="PS51294"/>
    </source>
</evidence>
<protein>
    <submittedName>
        <fullName evidence="6">Uncharacterized protein</fullName>
    </submittedName>
</protein>